<dbReference type="InterPro" id="IPR055151">
    <property type="entry name" value="GH113"/>
</dbReference>
<evidence type="ECO:0000313" key="2">
    <source>
        <dbReference type="EMBL" id="MFD2567593.1"/>
    </source>
</evidence>
<feature type="transmembrane region" description="Helical" evidence="1">
    <location>
        <begin position="54"/>
        <end position="73"/>
    </location>
</feature>
<feature type="transmembrane region" description="Helical" evidence="1">
    <location>
        <begin position="85"/>
        <end position="104"/>
    </location>
</feature>
<keyword evidence="3" id="KW-1185">Reference proteome</keyword>
<dbReference type="Pfam" id="PF22612">
    <property type="entry name" value="GH113"/>
    <property type="match status" value="1"/>
</dbReference>
<dbReference type="Proteomes" id="UP001597508">
    <property type="component" value="Unassembled WGS sequence"/>
</dbReference>
<keyword evidence="1" id="KW-1133">Transmembrane helix</keyword>
<keyword evidence="1" id="KW-0472">Membrane</keyword>
<dbReference type="EMBL" id="JBHULH010000004">
    <property type="protein sequence ID" value="MFD2567593.1"/>
    <property type="molecule type" value="Genomic_DNA"/>
</dbReference>
<gene>
    <name evidence="2" type="ORF">ACFSRZ_09435</name>
</gene>
<feature type="transmembrane region" description="Helical" evidence="1">
    <location>
        <begin position="12"/>
        <end position="34"/>
    </location>
</feature>
<proteinExistence type="predicted"/>
<organism evidence="2 3">
    <name type="scientific">Pseudotenacibaculum haliotis</name>
    <dbReference type="NCBI Taxonomy" id="1862138"/>
    <lineage>
        <taxon>Bacteria</taxon>
        <taxon>Pseudomonadati</taxon>
        <taxon>Bacteroidota</taxon>
        <taxon>Flavobacteriia</taxon>
        <taxon>Flavobacteriales</taxon>
        <taxon>Flavobacteriaceae</taxon>
        <taxon>Pseudotenacibaculum</taxon>
    </lineage>
</organism>
<evidence type="ECO:0000313" key="3">
    <source>
        <dbReference type="Proteomes" id="UP001597508"/>
    </source>
</evidence>
<evidence type="ECO:0008006" key="4">
    <source>
        <dbReference type="Google" id="ProtNLM"/>
    </source>
</evidence>
<evidence type="ECO:0000256" key="1">
    <source>
        <dbReference type="SAM" id="Phobius"/>
    </source>
</evidence>
<reference evidence="3" key="1">
    <citation type="journal article" date="2019" name="Int. J. Syst. Evol. Microbiol.">
        <title>The Global Catalogue of Microorganisms (GCM) 10K type strain sequencing project: providing services to taxonomists for standard genome sequencing and annotation.</title>
        <authorList>
            <consortium name="The Broad Institute Genomics Platform"/>
            <consortium name="The Broad Institute Genome Sequencing Center for Infectious Disease"/>
            <person name="Wu L."/>
            <person name="Ma J."/>
        </authorList>
    </citation>
    <scope>NUCLEOTIDE SEQUENCE [LARGE SCALE GENOMIC DNA]</scope>
    <source>
        <strain evidence="3">KCTC 52127</strain>
    </source>
</reference>
<dbReference type="Gene3D" id="3.20.20.80">
    <property type="entry name" value="Glycosidases"/>
    <property type="match status" value="1"/>
</dbReference>
<dbReference type="RefSeq" id="WP_379666303.1">
    <property type="nucleotide sequence ID" value="NZ_JBHULH010000004.1"/>
</dbReference>
<comment type="caution">
    <text evidence="2">The sequence shown here is derived from an EMBL/GenBank/DDBJ whole genome shotgun (WGS) entry which is preliminary data.</text>
</comment>
<protein>
    <recommendedName>
        <fullName evidence="4">Glycoside hydrolase</fullName>
    </recommendedName>
</protein>
<dbReference type="SUPFAM" id="SSF51445">
    <property type="entry name" value="(Trans)glycosidases"/>
    <property type="match status" value="1"/>
</dbReference>
<keyword evidence="1" id="KW-0812">Transmembrane</keyword>
<sequence>MLFKREITAFFKVYLSTWVITFLLFLLNLLNPRISFESLMESYVQIISSGRGQLFLHSIFLIFYILFLIIRYFVRVYKKKGKRVFIRYFTFRLILPVLVVYIGFRSLIYVNNNEGFQYSWNHTIENQTDSIQDLYQIDGKHRGMTVYDLGRNNRTDLSELIRNNIEWVVILPYFYQEDEQTKTVSTPKEIGIWSHRDSMFIKSIEELHKKKIRVHLKPHLWMSSGWRANINFENSQDWDTWFASYQKTILHYAMMAEKTKSEMFCIGTELRSSVKQQPEKWMQLIKKIKTIYSGKLTYAANWDGEFHDVGFWDELDYIGIQGYFPLTENTNPNLEQIKQGWKKHIPELEVLSNKHHKKILFTEIGYRPDKAATKTPWAWGSFFGPLFKKKSDKTQYLAYKALFEELWETSWFAGTYVWQWDNSDFEIKEKPAQNAIANGYSKKEAD</sequence>
<dbReference type="CDD" id="cd19608">
    <property type="entry name" value="GH113_mannanase-like"/>
    <property type="match status" value="1"/>
</dbReference>
<accession>A0ABW5LRY0</accession>
<dbReference type="InterPro" id="IPR017853">
    <property type="entry name" value="GH"/>
</dbReference>
<name>A0ABW5LRY0_9FLAO</name>